<name>A0A2A2EWZ3_9GAMM</name>
<dbReference type="PANTHER" id="PTHR43280:SF31">
    <property type="entry name" value="TRANSCRIPTIONAL REGULATORY PROTEIN"/>
    <property type="match status" value="1"/>
</dbReference>
<feature type="domain" description="HTH araC/xylS-type" evidence="4">
    <location>
        <begin position="212"/>
        <end position="313"/>
    </location>
</feature>
<evidence type="ECO:0000259" key="4">
    <source>
        <dbReference type="PROSITE" id="PS01124"/>
    </source>
</evidence>
<proteinExistence type="predicted"/>
<dbReference type="SMART" id="SM00342">
    <property type="entry name" value="HTH_ARAC"/>
    <property type="match status" value="1"/>
</dbReference>
<dbReference type="InterPro" id="IPR009057">
    <property type="entry name" value="Homeodomain-like_sf"/>
</dbReference>
<dbReference type="GO" id="GO:0043565">
    <property type="term" value="F:sequence-specific DNA binding"/>
    <property type="evidence" value="ECO:0007669"/>
    <property type="project" value="InterPro"/>
</dbReference>
<evidence type="ECO:0000256" key="1">
    <source>
        <dbReference type="ARBA" id="ARBA00023015"/>
    </source>
</evidence>
<dbReference type="PANTHER" id="PTHR43280">
    <property type="entry name" value="ARAC-FAMILY TRANSCRIPTIONAL REGULATOR"/>
    <property type="match status" value="1"/>
</dbReference>
<dbReference type="PRINTS" id="PR00032">
    <property type="entry name" value="HTHARAC"/>
</dbReference>
<dbReference type="SUPFAM" id="SSF46689">
    <property type="entry name" value="Homeodomain-like"/>
    <property type="match status" value="1"/>
</dbReference>
<evidence type="ECO:0000313" key="5">
    <source>
        <dbReference type="EMBL" id="PAU77188.1"/>
    </source>
</evidence>
<dbReference type="InterPro" id="IPR018060">
    <property type="entry name" value="HTH_AraC"/>
</dbReference>
<dbReference type="AlphaFoldDB" id="A0A2A2EWZ3"/>
<accession>A0A2A2EWZ3</accession>
<organism evidence="5 6">
    <name type="scientific">Halomonas salipaludis</name>
    <dbReference type="NCBI Taxonomy" id="2032625"/>
    <lineage>
        <taxon>Bacteria</taxon>
        <taxon>Pseudomonadati</taxon>
        <taxon>Pseudomonadota</taxon>
        <taxon>Gammaproteobacteria</taxon>
        <taxon>Oceanospirillales</taxon>
        <taxon>Halomonadaceae</taxon>
        <taxon>Halomonas</taxon>
    </lineage>
</organism>
<evidence type="ECO:0000256" key="3">
    <source>
        <dbReference type="ARBA" id="ARBA00023163"/>
    </source>
</evidence>
<evidence type="ECO:0000313" key="6">
    <source>
        <dbReference type="Proteomes" id="UP000217771"/>
    </source>
</evidence>
<sequence length="322" mass="35979">MSIPMPEGITHELGASMPYEQWNDELSRVYGTWVPSASASVCFRAQLASRTIGNFKLVECICDPCSASRGGRQIAADDLEMLAIQLIISGGEVFTIDSRSYRLGPGDLLIWNTTRPMKFEVTQRLQKISIIMPLARLRSWLPGTWHSIRNMHAHGSTASALIYPLVKSIVPELFSGSIRNGEALTEGMLGTLVSSLGADGKVSICQKSQRLGLVKKFIEEHLDDAMLTPSEIAVSNNMSLRYLYSLFEEEGQTVQKFIIHQRLLRCQRELSNPSMDQRAISEVAYSWGFHNAAHFSRRFKDAFGVSPRDYRKAIIVKNGSIH</sequence>
<dbReference type="Pfam" id="PF14525">
    <property type="entry name" value="AraC_binding_2"/>
    <property type="match status" value="1"/>
</dbReference>
<dbReference type="EMBL" id="NSKB01000003">
    <property type="protein sequence ID" value="PAU77188.1"/>
    <property type="molecule type" value="Genomic_DNA"/>
</dbReference>
<dbReference type="InterPro" id="IPR020449">
    <property type="entry name" value="Tscrpt_reg_AraC-type_HTH"/>
</dbReference>
<dbReference type="OrthoDB" id="9816461at2"/>
<keyword evidence="1" id="KW-0805">Transcription regulation</keyword>
<reference evidence="5 6" key="1">
    <citation type="submission" date="2017-08" db="EMBL/GenBank/DDBJ databases">
        <title>Halomonas alkalisoli sp. nov., isolated from saline alkaline soil.</title>
        <authorList>
            <person name="Wang D."/>
            <person name="Zhang G."/>
        </authorList>
    </citation>
    <scope>NUCLEOTIDE SEQUENCE [LARGE SCALE GENOMIC DNA]</scope>
    <source>
        <strain evidence="5 6">WRN001</strain>
    </source>
</reference>
<protein>
    <submittedName>
        <fullName evidence="5">AraC family transcriptional regulator</fullName>
    </submittedName>
</protein>
<keyword evidence="6" id="KW-1185">Reference proteome</keyword>
<keyword evidence="2" id="KW-0238">DNA-binding</keyword>
<dbReference type="InterPro" id="IPR035418">
    <property type="entry name" value="AraC-bd_2"/>
</dbReference>
<dbReference type="Proteomes" id="UP000217771">
    <property type="component" value="Unassembled WGS sequence"/>
</dbReference>
<dbReference type="GO" id="GO:0003700">
    <property type="term" value="F:DNA-binding transcription factor activity"/>
    <property type="evidence" value="ECO:0007669"/>
    <property type="project" value="InterPro"/>
</dbReference>
<gene>
    <name evidence="5" type="ORF">CK498_08010</name>
</gene>
<keyword evidence="3" id="KW-0804">Transcription</keyword>
<dbReference type="PROSITE" id="PS01124">
    <property type="entry name" value="HTH_ARAC_FAMILY_2"/>
    <property type="match status" value="1"/>
</dbReference>
<evidence type="ECO:0000256" key="2">
    <source>
        <dbReference type="ARBA" id="ARBA00023125"/>
    </source>
</evidence>
<dbReference type="Pfam" id="PF12833">
    <property type="entry name" value="HTH_18"/>
    <property type="match status" value="1"/>
</dbReference>
<dbReference type="Gene3D" id="1.10.10.60">
    <property type="entry name" value="Homeodomain-like"/>
    <property type="match status" value="1"/>
</dbReference>
<comment type="caution">
    <text evidence="5">The sequence shown here is derived from an EMBL/GenBank/DDBJ whole genome shotgun (WGS) entry which is preliminary data.</text>
</comment>